<name>A0A1Z4EGH4_9MYCO</name>
<accession>A0A1Z4EGH4</accession>
<dbReference type="KEGG" id="mshg:MSG_01912"/>
<protein>
    <submittedName>
        <fullName evidence="2">Uncharacterized protein</fullName>
    </submittedName>
</protein>
<evidence type="ECO:0000256" key="1">
    <source>
        <dbReference type="SAM" id="SignalP"/>
    </source>
</evidence>
<feature type="chain" id="PRO_5039223085" evidence="1">
    <location>
        <begin position="23"/>
        <end position="187"/>
    </location>
</feature>
<feature type="signal peptide" evidence="1">
    <location>
        <begin position="1"/>
        <end position="22"/>
    </location>
</feature>
<dbReference type="Proteomes" id="UP000217736">
    <property type="component" value="Chromosome"/>
</dbReference>
<reference evidence="3" key="1">
    <citation type="submission" date="2017-06" db="EMBL/GenBank/DDBJ databases">
        <title>Complete Genome Sequence of Mycobacterium shigaense.</title>
        <authorList>
            <person name="Fukano H."/>
            <person name="Yoshida M."/>
            <person name="Kazumi Y."/>
            <person name="Ogura Y."/>
            <person name="Mitarai S."/>
            <person name="Hayashi T."/>
            <person name="Hoshino Y."/>
        </authorList>
    </citation>
    <scope>NUCLEOTIDE SEQUENCE [LARGE SCALE GENOMIC DNA]</scope>
    <source>
        <strain evidence="3">UN-152</strain>
    </source>
</reference>
<evidence type="ECO:0000313" key="2">
    <source>
        <dbReference type="EMBL" id="BAX92061.1"/>
    </source>
</evidence>
<evidence type="ECO:0000313" key="3">
    <source>
        <dbReference type="Proteomes" id="UP000217736"/>
    </source>
</evidence>
<keyword evidence="3" id="KW-1185">Reference proteome</keyword>
<dbReference type="AlphaFoldDB" id="A0A1Z4EGH4"/>
<sequence>MRVVSRAVRPVAFAAAVTAAIALTGALTGPAVRLTAADGVEVAPGVSVTPAPGWSVGNQGPGWVLLHNVFSSAEMEVRVKPATGTDPVAVLQDDINNLGATVTGLSNVKDLSAPIATTVAGANFQKKAFIDYTADGASQLGAIPVIGAFIELLNPSTHQSAFIVFTQNGDATTHVDADGGAMIDSML</sequence>
<dbReference type="RefSeq" id="WP_232011202.1">
    <property type="nucleotide sequence ID" value="NZ_AP018164.1"/>
</dbReference>
<organism evidence="2 3">
    <name type="scientific">Mycobacterium shigaense</name>
    <dbReference type="NCBI Taxonomy" id="722731"/>
    <lineage>
        <taxon>Bacteria</taxon>
        <taxon>Bacillati</taxon>
        <taxon>Actinomycetota</taxon>
        <taxon>Actinomycetes</taxon>
        <taxon>Mycobacteriales</taxon>
        <taxon>Mycobacteriaceae</taxon>
        <taxon>Mycobacterium</taxon>
        <taxon>Mycobacterium simiae complex</taxon>
    </lineage>
</organism>
<dbReference type="EMBL" id="AP018164">
    <property type="protein sequence ID" value="BAX92061.1"/>
    <property type="molecule type" value="Genomic_DNA"/>
</dbReference>
<proteinExistence type="predicted"/>
<keyword evidence="1" id="KW-0732">Signal</keyword>
<gene>
    <name evidence="2" type="ORF">MSG_01912</name>
</gene>